<dbReference type="SUPFAM" id="SSF55729">
    <property type="entry name" value="Acyl-CoA N-acyltransferases (Nat)"/>
    <property type="match status" value="1"/>
</dbReference>
<dbReference type="Proteomes" id="UP000267469">
    <property type="component" value="Unassembled WGS sequence"/>
</dbReference>
<dbReference type="RefSeq" id="WP_123216980.1">
    <property type="nucleotide sequence ID" value="NZ_RJTM01000107.1"/>
</dbReference>
<feature type="domain" description="N-acetyltransferase" evidence="1">
    <location>
        <begin position="113"/>
        <end position="240"/>
    </location>
</feature>
<dbReference type="GO" id="GO:0016747">
    <property type="term" value="F:acyltransferase activity, transferring groups other than amino-acyl groups"/>
    <property type="evidence" value="ECO:0007669"/>
    <property type="project" value="InterPro"/>
</dbReference>
<evidence type="ECO:0000313" key="2">
    <source>
        <dbReference type="EMBL" id="RNL83119.1"/>
    </source>
</evidence>
<dbReference type="InterPro" id="IPR000182">
    <property type="entry name" value="GNAT_dom"/>
</dbReference>
<dbReference type="EMBL" id="RJTM01000107">
    <property type="protein sequence ID" value="RNL83119.1"/>
    <property type="molecule type" value="Genomic_DNA"/>
</dbReference>
<gene>
    <name evidence="2" type="ORF">ED312_15765</name>
</gene>
<keyword evidence="2" id="KW-0808">Transferase</keyword>
<dbReference type="InterPro" id="IPR016181">
    <property type="entry name" value="Acyl_CoA_acyltransferase"/>
</dbReference>
<proteinExistence type="predicted"/>
<accession>A0A3N0E5R4</accession>
<dbReference type="AlphaFoldDB" id="A0A3N0E5R4"/>
<reference evidence="2 3" key="1">
    <citation type="submission" date="2018-10" db="EMBL/GenBank/DDBJ databases">
        <title>Sinomicrobium pectinilyticum sp. nov., a pectinase-producing bacterium isolated from alkaline and saline soil, and emended description of the genus Sinomicrobium.</title>
        <authorList>
            <person name="Cheng B."/>
            <person name="Li C."/>
            <person name="Lai Q."/>
            <person name="Du M."/>
            <person name="Shao Z."/>
            <person name="Xu P."/>
            <person name="Yang C."/>
        </authorList>
    </citation>
    <scope>NUCLEOTIDE SEQUENCE [LARGE SCALE GENOMIC DNA]</scope>
    <source>
        <strain evidence="2 3">5DNS001</strain>
    </source>
</reference>
<dbReference type="Pfam" id="PF00583">
    <property type="entry name" value="Acetyltransf_1"/>
    <property type="match status" value="1"/>
</dbReference>
<dbReference type="Gene3D" id="3.40.630.30">
    <property type="match status" value="1"/>
</dbReference>
<keyword evidence="3" id="KW-1185">Reference proteome</keyword>
<protein>
    <submittedName>
        <fullName evidence="2">GNAT family N-acetyltransferase</fullName>
    </submittedName>
</protein>
<evidence type="ECO:0000259" key="1">
    <source>
        <dbReference type="PROSITE" id="PS51186"/>
    </source>
</evidence>
<organism evidence="2 3">
    <name type="scientific">Sinomicrobium pectinilyticum</name>
    <dbReference type="NCBI Taxonomy" id="1084421"/>
    <lineage>
        <taxon>Bacteria</taxon>
        <taxon>Pseudomonadati</taxon>
        <taxon>Bacteroidota</taxon>
        <taxon>Flavobacteriia</taxon>
        <taxon>Flavobacteriales</taxon>
        <taxon>Flavobacteriaceae</taxon>
        <taxon>Sinomicrobium</taxon>
    </lineage>
</organism>
<sequence length="240" mass="27467">MKTQENIHNLTSLWKTVSTPFGMYNHEQDFDYAIVPGSDWPNRIWPNRDIPESSIKDIIRIIRSASVKLTLPYWDIYQSETPLLLESHGFTKTFEQVGMSMPLTQHLPQQNRLDIRPVSDNYEARTWAALYPNAFGYRIGEDIWEATPGKVHFYLAYYQNRPIGTAIIHYTGKVAGIHGVGILPEMRRNGFAQEIMSFALNRALDHGAESATLQASAMGKGLYLKMGFTEQFSMKNYQMP</sequence>
<dbReference type="PROSITE" id="PS51186">
    <property type="entry name" value="GNAT"/>
    <property type="match status" value="1"/>
</dbReference>
<dbReference type="OrthoDB" id="1096234at2"/>
<name>A0A3N0E5R4_SINP1</name>
<comment type="caution">
    <text evidence="2">The sequence shown here is derived from an EMBL/GenBank/DDBJ whole genome shotgun (WGS) entry which is preliminary data.</text>
</comment>
<evidence type="ECO:0000313" key="3">
    <source>
        <dbReference type="Proteomes" id="UP000267469"/>
    </source>
</evidence>